<protein>
    <submittedName>
        <fullName evidence="1">Uncharacterized protein</fullName>
    </submittedName>
</protein>
<sequence>MRPMSPAFRCNSLVIFYFLGTLEIKTP</sequence>
<dbReference type="EMBL" id="GGEC01060446">
    <property type="protein sequence ID" value="MBX40930.1"/>
    <property type="molecule type" value="Transcribed_RNA"/>
</dbReference>
<name>A0A2P2NEU2_RHIMU</name>
<organism evidence="1">
    <name type="scientific">Rhizophora mucronata</name>
    <name type="common">Asiatic mangrove</name>
    <dbReference type="NCBI Taxonomy" id="61149"/>
    <lineage>
        <taxon>Eukaryota</taxon>
        <taxon>Viridiplantae</taxon>
        <taxon>Streptophyta</taxon>
        <taxon>Embryophyta</taxon>
        <taxon>Tracheophyta</taxon>
        <taxon>Spermatophyta</taxon>
        <taxon>Magnoliopsida</taxon>
        <taxon>eudicotyledons</taxon>
        <taxon>Gunneridae</taxon>
        <taxon>Pentapetalae</taxon>
        <taxon>rosids</taxon>
        <taxon>fabids</taxon>
        <taxon>Malpighiales</taxon>
        <taxon>Rhizophoraceae</taxon>
        <taxon>Rhizophora</taxon>
    </lineage>
</organism>
<reference evidence="1" key="1">
    <citation type="submission" date="2018-02" db="EMBL/GenBank/DDBJ databases">
        <title>Rhizophora mucronata_Transcriptome.</title>
        <authorList>
            <person name="Meera S.P."/>
            <person name="Sreeshan A."/>
            <person name="Augustine A."/>
        </authorList>
    </citation>
    <scope>NUCLEOTIDE SEQUENCE</scope>
    <source>
        <tissue evidence="1">Leaf</tissue>
    </source>
</reference>
<proteinExistence type="predicted"/>
<dbReference type="AlphaFoldDB" id="A0A2P2NEU2"/>
<evidence type="ECO:0000313" key="1">
    <source>
        <dbReference type="EMBL" id="MBX40930.1"/>
    </source>
</evidence>
<accession>A0A2P2NEU2</accession>